<feature type="transmembrane region" description="Helical" evidence="1">
    <location>
        <begin position="7"/>
        <end position="30"/>
    </location>
</feature>
<keyword evidence="1" id="KW-0812">Transmembrane</keyword>
<dbReference type="Pfam" id="PF25088">
    <property type="entry name" value="GPKOW_C"/>
    <property type="match status" value="1"/>
</dbReference>
<gene>
    <name evidence="2" type="ORF">GUJ93_ZPchr0006g43240</name>
</gene>
<dbReference type="AlphaFoldDB" id="A0A8J5VNY8"/>
<dbReference type="GO" id="GO:0005681">
    <property type="term" value="C:spliceosomal complex"/>
    <property type="evidence" value="ECO:0007669"/>
    <property type="project" value="TreeGrafter"/>
</dbReference>
<feature type="transmembrane region" description="Helical" evidence="1">
    <location>
        <begin position="118"/>
        <end position="143"/>
    </location>
</feature>
<dbReference type="OrthoDB" id="5577072at2759"/>
<sequence>MPEQLRLVVVVVVTRSGDYIAISGLGWLLVSEKLSKSLHLKKGRVLDVVGLTASDIIMDDWSELVQEVEQDMLETVLSRTNGLVLLLDGEHKGICGCLVEKNSKEETGLVELADTKDIIHLVFVYQEFFYMLVSSLCNLYLMIDGFSK</sequence>
<reference evidence="2" key="1">
    <citation type="journal article" date="2021" name="bioRxiv">
        <title>Whole Genome Assembly and Annotation of Northern Wild Rice, Zizania palustris L., Supports a Whole Genome Duplication in the Zizania Genus.</title>
        <authorList>
            <person name="Haas M."/>
            <person name="Kono T."/>
            <person name="Macchietto M."/>
            <person name="Millas R."/>
            <person name="McGilp L."/>
            <person name="Shao M."/>
            <person name="Duquette J."/>
            <person name="Hirsch C.N."/>
            <person name="Kimball J."/>
        </authorList>
    </citation>
    <scope>NUCLEOTIDE SEQUENCE</scope>
    <source>
        <tissue evidence="2">Fresh leaf tissue</tissue>
    </source>
</reference>
<keyword evidence="1" id="KW-1133">Transmembrane helix</keyword>
<keyword evidence="1" id="KW-0472">Membrane</keyword>
<dbReference type="Proteomes" id="UP000729402">
    <property type="component" value="Unassembled WGS sequence"/>
</dbReference>
<dbReference type="PANTHER" id="PTHR15818:SF2">
    <property type="entry name" value="G-PATCH DOMAIN AND KOW MOTIFS-CONTAINING PROTEIN"/>
    <property type="match status" value="1"/>
</dbReference>
<evidence type="ECO:0000313" key="2">
    <source>
        <dbReference type="EMBL" id="KAG8074295.1"/>
    </source>
</evidence>
<dbReference type="GO" id="GO:0000398">
    <property type="term" value="P:mRNA splicing, via spliceosome"/>
    <property type="evidence" value="ECO:0007669"/>
    <property type="project" value="InterPro"/>
</dbReference>
<evidence type="ECO:0000313" key="3">
    <source>
        <dbReference type="Proteomes" id="UP000729402"/>
    </source>
</evidence>
<protein>
    <submittedName>
        <fullName evidence="2">Uncharacterized protein</fullName>
    </submittedName>
</protein>
<organism evidence="2 3">
    <name type="scientific">Zizania palustris</name>
    <name type="common">Northern wild rice</name>
    <dbReference type="NCBI Taxonomy" id="103762"/>
    <lineage>
        <taxon>Eukaryota</taxon>
        <taxon>Viridiplantae</taxon>
        <taxon>Streptophyta</taxon>
        <taxon>Embryophyta</taxon>
        <taxon>Tracheophyta</taxon>
        <taxon>Spermatophyta</taxon>
        <taxon>Magnoliopsida</taxon>
        <taxon>Liliopsida</taxon>
        <taxon>Poales</taxon>
        <taxon>Poaceae</taxon>
        <taxon>BOP clade</taxon>
        <taxon>Oryzoideae</taxon>
        <taxon>Oryzeae</taxon>
        <taxon>Zizaniinae</taxon>
        <taxon>Zizania</taxon>
    </lineage>
</organism>
<name>A0A8J5VNY8_ZIZPA</name>
<reference evidence="2" key="2">
    <citation type="submission" date="2021-02" db="EMBL/GenBank/DDBJ databases">
        <authorList>
            <person name="Kimball J.A."/>
            <person name="Haas M.W."/>
            <person name="Macchietto M."/>
            <person name="Kono T."/>
            <person name="Duquette J."/>
            <person name="Shao M."/>
        </authorList>
    </citation>
    <scope>NUCLEOTIDE SEQUENCE</scope>
    <source>
        <tissue evidence="2">Fresh leaf tissue</tissue>
    </source>
</reference>
<comment type="caution">
    <text evidence="2">The sequence shown here is derived from an EMBL/GenBank/DDBJ whole genome shotgun (WGS) entry which is preliminary data.</text>
</comment>
<proteinExistence type="predicted"/>
<dbReference type="EMBL" id="JAAALK010000283">
    <property type="protein sequence ID" value="KAG8074295.1"/>
    <property type="molecule type" value="Genomic_DNA"/>
</dbReference>
<evidence type="ECO:0000256" key="1">
    <source>
        <dbReference type="SAM" id="Phobius"/>
    </source>
</evidence>
<accession>A0A8J5VNY8</accession>
<dbReference type="InterPro" id="IPR045166">
    <property type="entry name" value="Spp2-like"/>
</dbReference>
<keyword evidence="3" id="KW-1185">Reference proteome</keyword>
<dbReference type="PANTHER" id="PTHR15818">
    <property type="entry name" value="G PATCH AND KOW-CONTAINING"/>
    <property type="match status" value="1"/>
</dbReference>